<gene>
    <name evidence="2" type="ORF">ADK75_30165</name>
</gene>
<name>A0A0L8M5Q4_STRVG</name>
<reference evidence="3" key="1">
    <citation type="submission" date="2015-07" db="EMBL/GenBank/DDBJ databases">
        <authorList>
            <consortium name="Consortium for Microbial Forensics and Genomics (microFORGE)"/>
            <person name="Knight B.M."/>
            <person name="Roberts D.P."/>
            <person name="Lin D."/>
            <person name="Hari K."/>
            <person name="Fletcher J."/>
            <person name="Melcher U."/>
            <person name="Blagden T."/>
            <person name="Winegar R.A."/>
        </authorList>
    </citation>
    <scope>NUCLEOTIDE SEQUENCE [LARGE SCALE GENOMIC DNA]</scope>
    <source>
        <strain evidence="3">NRRL B-1447</strain>
    </source>
</reference>
<dbReference type="RefSeq" id="WP_053176065.1">
    <property type="nucleotide sequence ID" value="NZ_LGUV01000360.1"/>
</dbReference>
<proteinExistence type="predicted"/>
<sequence>MPDQPHTPEDGEGTSTAWRRATNIAKTVAVGALAVGALALLGRLGGGQPPTTDEAPEQERTPEAEFASIVREVGAGRDTKVVSVNGFTAELGIRSRSGRSYGQAHVYYDVEAGRVGAGDMYGGTAKLGGFVRELEERLAEVWPVGV</sequence>
<evidence type="ECO:0000256" key="1">
    <source>
        <dbReference type="SAM" id="MobiDB-lite"/>
    </source>
</evidence>
<dbReference type="PATRIC" id="fig|1961.12.peg.6694"/>
<dbReference type="EMBL" id="LGUV01000360">
    <property type="protein sequence ID" value="KOG45723.1"/>
    <property type="molecule type" value="Genomic_DNA"/>
</dbReference>
<dbReference type="AlphaFoldDB" id="A0A0L8M5Q4"/>
<evidence type="ECO:0000313" key="3">
    <source>
        <dbReference type="Proteomes" id="UP000037084"/>
    </source>
</evidence>
<comment type="caution">
    <text evidence="2">The sequence shown here is derived from an EMBL/GenBank/DDBJ whole genome shotgun (WGS) entry which is preliminary data.</text>
</comment>
<accession>A0A0L8M5Q4</accession>
<feature type="region of interest" description="Disordered" evidence="1">
    <location>
        <begin position="43"/>
        <end position="63"/>
    </location>
</feature>
<dbReference type="Proteomes" id="UP000037084">
    <property type="component" value="Unassembled WGS sequence"/>
</dbReference>
<organism evidence="2 3">
    <name type="scientific">Streptomyces virginiae</name>
    <name type="common">Streptomyces cinnamonensis</name>
    <dbReference type="NCBI Taxonomy" id="1961"/>
    <lineage>
        <taxon>Bacteria</taxon>
        <taxon>Bacillati</taxon>
        <taxon>Actinomycetota</taxon>
        <taxon>Actinomycetes</taxon>
        <taxon>Kitasatosporales</taxon>
        <taxon>Streptomycetaceae</taxon>
        <taxon>Streptomyces</taxon>
    </lineage>
</organism>
<protein>
    <submittedName>
        <fullName evidence="2">Uncharacterized protein</fullName>
    </submittedName>
</protein>
<evidence type="ECO:0000313" key="2">
    <source>
        <dbReference type="EMBL" id="KOG45723.1"/>
    </source>
</evidence>